<dbReference type="EMBL" id="JBIASD010000030">
    <property type="protein sequence ID" value="MFF3670369.1"/>
    <property type="molecule type" value="Genomic_DNA"/>
</dbReference>
<comment type="caution">
    <text evidence="12">The sequence shown here is derived from an EMBL/GenBank/DDBJ whole genome shotgun (WGS) entry which is preliminary data.</text>
</comment>
<evidence type="ECO:0000256" key="6">
    <source>
        <dbReference type="ARBA" id="ARBA00022777"/>
    </source>
</evidence>
<keyword evidence="9" id="KW-0472">Membrane</keyword>
<dbReference type="InterPro" id="IPR011712">
    <property type="entry name" value="Sig_transdc_His_kin_sub3_dim/P"/>
</dbReference>
<evidence type="ECO:0000256" key="7">
    <source>
        <dbReference type="ARBA" id="ARBA00022840"/>
    </source>
</evidence>
<feature type="domain" description="Signal transduction histidine kinase subgroup 3 dimerisation and phosphoacceptor" evidence="10">
    <location>
        <begin position="190"/>
        <end position="255"/>
    </location>
</feature>
<comment type="catalytic activity">
    <reaction evidence="1">
        <text>ATP + protein L-histidine = ADP + protein N-phospho-L-histidine.</text>
        <dbReference type="EC" id="2.7.13.3"/>
    </reaction>
</comment>
<keyword evidence="4" id="KW-0808">Transferase</keyword>
<keyword evidence="5" id="KW-0547">Nucleotide-binding</keyword>
<evidence type="ECO:0000256" key="3">
    <source>
        <dbReference type="ARBA" id="ARBA00022553"/>
    </source>
</evidence>
<dbReference type="Pfam" id="PF23539">
    <property type="entry name" value="DUF7134"/>
    <property type="match status" value="1"/>
</dbReference>
<keyword evidence="7" id="KW-0067">ATP-binding</keyword>
<sequence>MKSRTEYRWLLPSVLLGEGEGERPARRSTRDWIVDTALFLSACGLAIASAPDIAGKPRAYVVAEQVLGALACAAVWLRRRWPVTLALATALLGSVFTLIGGAGVVALFTVAVHRPFKIAGSVAAFFLLTAIPYVHLWPDPDVGVWGMFLLIVALTMMIFAWGIVVRARRQLVISLRARASSAADEARQLERERIAREMHDVLAHRISILSLHAGALEYSPGAPPEQIQRAASAIRTSAHQALQDLREVIGVLRQTPEDARPERPQPTLADLPALVEESRQAGMDVALDLVEPAPSVPELSAPAPPEALGRNAYRIVQEALTNARKHAPGAPVTVRVTGARGAGLTVEVANPVPAAAHRRQTVSEIPGAGTGLIGLAERAKLAGGRLDHHLADEGAFVLRAWLPWS</sequence>
<dbReference type="EC" id="2.7.13.3" evidence="2"/>
<keyword evidence="8" id="KW-0902">Two-component regulatory system</keyword>
<feature type="transmembrane region" description="Helical" evidence="9">
    <location>
        <begin position="31"/>
        <end position="48"/>
    </location>
</feature>
<dbReference type="RefSeq" id="WP_387416595.1">
    <property type="nucleotide sequence ID" value="NZ_JBIASD010000030.1"/>
</dbReference>
<feature type="transmembrane region" description="Helical" evidence="9">
    <location>
        <begin position="118"/>
        <end position="136"/>
    </location>
</feature>
<evidence type="ECO:0000313" key="13">
    <source>
        <dbReference type="Proteomes" id="UP001602013"/>
    </source>
</evidence>
<dbReference type="CDD" id="cd16917">
    <property type="entry name" value="HATPase_UhpB-NarQ-NarX-like"/>
    <property type="match status" value="1"/>
</dbReference>
<dbReference type="InterPro" id="IPR050482">
    <property type="entry name" value="Sensor_HK_TwoCompSys"/>
</dbReference>
<dbReference type="GO" id="GO:0016301">
    <property type="term" value="F:kinase activity"/>
    <property type="evidence" value="ECO:0007669"/>
    <property type="project" value="UniProtKB-KW"/>
</dbReference>
<evidence type="ECO:0000256" key="5">
    <source>
        <dbReference type="ARBA" id="ARBA00022741"/>
    </source>
</evidence>
<dbReference type="Gene3D" id="3.30.565.10">
    <property type="entry name" value="Histidine kinase-like ATPase, C-terminal domain"/>
    <property type="match status" value="1"/>
</dbReference>
<dbReference type="Gene3D" id="1.20.5.1930">
    <property type="match status" value="1"/>
</dbReference>
<gene>
    <name evidence="12" type="ORF">ACFYXI_32765</name>
</gene>
<dbReference type="Proteomes" id="UP001602013">
    <property type="component" value="Unassembled WGS sequence"/>
</dbReference>
<evidence type="ECO:0000259" key="10">
    <source>
        <dbReference type="Pfam" id="PF07730"/>
    </source>
</evidence>
<keyword evidence="3" id="KW-0597">Phosphoprotein</keyword>
<dbReference type="Pfam" id="PF07730">
    <property type="entry name" value="HisKA_3"/>
    <property type="match status" value="1"/>
</dbReference>
<keyword evidence="13" id="KW-1185">Reference proteome</keyword>
<name>A0ABW6SZC6_9ACTN</name>
<organism evidence="12 13">
    <name type="scientific">Microtetraspora malaysiensis</name>
    <dbReference type="NCBI Taxonomy" id="161358"/>
    <lineage>
        <taxon>Bacteria</taxon>
        <taxon>Bacillati</taxon>
        <taxon>Actinomycetota</taxon>
        <taxon>Actinomycetes</taxon>
        <taxon>Streptosporangiales</taxon>
        <taxon>Streptosporangiaceae</taxon>
        <taxon>Microtetraspora</taxon>
    </lineage>
</organism>
<evidence type="ECO:0000259" key="11">
    <source>
        <dbReference type="Pfam" id="PF23539"/>
    </source>
</evidence>
<dbReference type="SUPFAM" id="SSF55874">
    <property type="entry name" value="ATPase domain of HSP90 chaperone/DNA topoisomerase II/histidine kinase"/>
    <property type="match status" value="1"/>
</dbReference>
<keyword evidence="9" id="KW-0812">Transmembrane</keyword>
<evidence type="ECO:0000256" key="8">
    <source>
        <dbReference type="ARBA" id="ARBA00023012"/>
    </source>
</evidence>
<keyword evidence="6 12" id="KW-0418">Kinase</keyword>
<feature type="domain" description="DUF7134" evidence="11">
    <location>
        <begin position="29"/>
        <end position="169"/>
    </location>
</feature>
<evidence type="ECO:0000256" key="9">
    <source>
        <dbReference type="SAM" id="Phobius"/>
    </source>
</evidence>
<evidence type="ECO:0000256" key="2">
    <source>
        <dbReference type="ARBA" id="ARBA00012438"/>
    </source>
</evidence>
<protein>
    <recommendedName>
        <fullName evidence="2">histidine kinase</fullName>
        <ecNumber evidence="2">2.7.13.3</ecNumber>
    </recommendedName>
</protein>
<reference evidence="12 13" key="1">
    <citation type="submission" date="2024-10" db="EMBL/GenBank/DDBJ databases">
        <title>The Natural Products Discovery Center: Release of the First 8490 Sequenced Strains for Exploring Actinobacteria Biosynthetic Diversity.</title>
        <authorList>
            <person name="Kalkreuter E."/>
            <person name="Kautsar S.A."/>
            <person name="Yang D."/>
            <person name="Bader C.D."/>
            <person name="Teijaro C.N."/>
            <person name="Fluegel L."/>
            <person name="Davis C.M."/>
            <person name="Simpson J.R."/>
            <person name="Lauterbach L."/>
            <person name="Steele A.D."/>
            <person name="Gui C."/>
            <person name="Meng S."/>
            <person name="Li G."/>
            <person name="Viehrig K."/>
            <person name="Ye F."/>
            <person name="Su P."/>
            <person name="Kiefer A.F."/>
            <person name="Nichols A."/>
            <person name="Cepeda A.J."/>
            <person name="Yan W."/>
            <person name="Fan B."/>
            <person name="Jiang Y."/>
            <person name="Adhikari A."/>
            <person name="Zheng C.-J."/>
            <person name="Schuster L."/>
            <person name="Cowan T.M."/>
            <person name="Smanski M.J."/>
            <person name="Chevrette M.G."/>
            <person name="De Carvalho L.P.S."/>
            <person name="Shen B."/>
        </authorList>
    </citation>
    <scope>NUCLEOTIDE SEQUENCE [LARGE SCALE GENOMIC DNA]</scope>
    <source>
        <strain evidence="12 13">NPDC002173</strain>
    </source>
</reference>
<feature type="transmembrane region" description="Helical" evidence="9">
    <location>
        <begin position="83"/>
        <end position="111"/>
    </location>
</feature>
<dbReference type="InterPro" id="IPR036890">
    <property type="entry name" value="HATPase_C_sf"/>
</dbReference>
<evidence type="ECO:0000313" key="12">
    <source>
        <dbReference type="EMBL" id="MFF3670369.1"/>
    </source>
</evidence>
<dbReference type="InterPro" id="IPR055558">
    <property type="entry name" value="DUF7134"/>
</dbReference>
<accession>A0ABW6SZC6</accession>
<evidence type="ECO:0000256" key="1">
    <source>
        <dbReference type="ARBA" id="ARBA00000085"/>
    </source>
</evidence>
<proteinExistence type="predicted"/>
<keyword evidence="9" id="KW-1133">Transmembrane helix</keyword>
<dbReference type="PANTHER" id="PTHR24421:SF10">
    <property type="entry name" value="NITRATE_NITRITE SENSOR PROTEIN NARQ"/>
    <property type="match status" value="1"/>
</dbReference>
<evidence type="ECO:0000256" key="4">
    <source>
        <dbReference type="ARBA" id="ARBA00022679"/>
    </source>
</evidence>
<feature type="transmembrane region" description="Helical" evidence="9">
    <location>
        <begin position="142"/>
        <end position="164"/>
    </location>
</feature>
<dbReference type="PANTHER" id="PTHR24421">
    <property type="entry name" value="NITRATE/NITRITE SENSOR PROTEIN NARX-RELATED"/>
    <property type="match status" value="1"/>
</dbReference>